<evidence type="ECO:0000256" key="1">
    <source>
        <dbReference type="SAM" id="MobiDB-lite"/>
    </source>
</evidence>
<evidence type="ECO:0000313" key="3">
    <source>
        <dbReference type="Proteomes" id="UP000290572"/>
    </source>
</evidence>
<proteinExistence type="predicted"/>
<dbReference type="Proteomes" id="UP000290572">
    <property type="component" value="Unassembled WGS sequence"/>
</dbReference>
<evidence type="ECO:0000313" key="2">
    <source>
        <dbReference type="EMBL" id="RXN13782.1"/>
    </source>
</evidence>
<keyword evidence="3" id="KW-1185">Reference proteome</keyword>
<gene>
    <name evidence="2" type="ORF">ROHU_009428</name>
</gene>
<protein>
    <submittedName>
        <fullName evidence="2">Uncharacterized protein</fullName>
    </submittedName>
</protein>
<comment type="caution">
    <text evidence="2">The sequence shown here is derived from an EMBL/GenBank/DDBJ whole genome shotgun (WGS) entry which is preliminary data.</text>
</comment>
<organism evidence="2 3">
    <name type="scientific">Labeo rohita</name>
    <name type="common">Indian major carp</name>
    <name type="synonym">Cyprinus rohita</name>
    <dbReference type="NCBI Taxonomy" id="84645"/>
    <lineage>
        <taxon>Eukaryota</taxon>
        <taxon>Metazoa</taxon>
        <taxon>Chordata</taxon>
        <taxon>Craniata</taxon>
        <taxon>Vertebrata</taxon>
        <taxon>Euteleostomi</taxon>
        <taxon>Actinopterygii</taxon>
        <taxon>Neopterygii</taxon>
        <taxon>Teleostei</taxon>
        <taxon>Ostariophysi</taxon>
        <taxon>Cypriniformes</taxon>
        <taxon>Cyprinidae</taxon>
        <taxon>Labeoninae</taxon>
        <taxon>Labeonini</taxon>
        <taxon>Labeo</taxon>
    </lineage>
</organism>
<sequence>MFASSPAVNKPAADQAFATGLVVRSLNQRPKDGQRSISSPPLYPQSYGRRSGVGTQPRPIRQKGFRNKPNHGLVRYLNPGPLAPKARTIPRDQRAGSRCPSTLAKALRRKRFFQQPPGELAQMVERSLSMREVAGSMPAFSKRPPALLRSLPERDRLRYLRYEAPCEILVPTAAKRFFGPGPAHIRGNKNKSRAHRDLNSDRWIQSPEC</sequence>
<dbReference type="EMBL" id="QBIY01012945">
    <property type="protein sequence ID" value="RXN13782.1"/>
    <property type="molecule type" value="Genomic_DNA"/>
</dbReference>
<accession>A0A498M2S4</accession>
<reference evidence="2 3" key="1">
    <citation type="submission" date="2018-03" db="EMBL/GenBank/DDBJ databases">
        <title>Draft genome sequence of Rohu Carp (Labeo rohita).</title>
        <authorList>
            <person name="Das P."/>
            <person name="Kushwaha B."/>
            <person name="Joshi C.G."/>
            <person name="Kumar D."/>
            <person name="Nagpure N.S."/>
            <person name="Sahoo L."/>
            <person name="Das S.P."/>
            <person name="Bit A."/>
            <person name="Patnaik S."/>
            <person name="Meher P.K."/>
            <person name="Jayasankar P."/>
            <person name="Koringa P.G."/>
            <person name="Patel N.V."/>
            <person name="Hinsu A.T."/>
            <person name="Kumar R."/>
            <person name="Pandey M."/>
            <person name="Agarwal S."/>
            <person name="Srivastava S."/>
            <person name="Singh M."/>
            <person name="Iquebal M.A."/>
            <person name="Jaiswal S."/>
            <person name="Angadi U.B."/>
            <person name="Kumar N."/>
            <person name="Raza M."/>
            <person name="Shah T.M."/>
            <person name="Rai A."/>
            <person name="Jena J.K."/>
        </authorList>
    </citation>
    <scope>NUCLEOTIDE SEQUENCE [LARGE SCALE GENOMIC DNA]</scope>
    <source>
        <strain evidence="2">DASCIFA01</strain>
        <tissue evidence="2">Testis</tissue>
    </source>
</reference>
<feature type="compositionally biased region" description="Basic residues" evidence="1">
    <location>
        <begin position="60"/>
        <end position="69"/>
    </location>
</feature>
<dbReference type="AlphaFoldDB" id="A0A498M2S4"/>
<feature type="region of interest" description="Disordered" evidence="1">
    <location>
        <begin position="26"/>
        <end position="99"/>
    </location>
</feature>
<feature type="region of interest" description="Disordered" evidence="1">
    <location>
        <begin position="179"/>
        <end position="209"/>
    </location>
</feature>
<name>A0A498M2S4_LABRO</name>